<feature type="compositionally biased region" description="Polar residues" evidence="1">
    <location>
        <begin position="66"/>
        <end position="78"/>
    </location>
</feature>
<evidence type="ECO:0000313" key="3">
    <source>
        <dbReference type="Proteomes" id="UP000242951"/>
    </source>
</evidence>
<dbReference type="InterPro" id="IPR009057">
    <property type="entry name" value="Homeodomain-like_sf"/>
</dbReference>
<dbReference type="Pfam" id="PF01527">
    <property type="entry name" value="HTH_Tnp_1"/>
    <property type="match status" value="1"/>
</dbReference>
<protein>
    <submittedName>
        <fullName evidence="2">Transposase IS3/IS911</fullName>
    </submittedName>
</protein>
<proteinExistence type="predicted"/>
<feature type="region of interest" description="Disordered" evidence="1">
    <location>
        <begin position="66"/>
        <end position="95"/>
    </location>
</feature>
<name>A0ABR5HK22_9BURK</name>
<sequence>MTKNKDLKSRLVIGEKRDGRCEYDEGARDELIRMCLKPGVSIARTAMEHDVNPNQLRKWITRYHQQRMTQPQQNSASGITDGVPIDTPTPVRPSVASETPAFIPVVTAPLAPPAVPQGPSQSLPLMVDRTSCAIAEWRRI</sequence>
<accession>A0ABR5HK22</accession>
<organism evidence="2 3">
    <name type="scientific">Candidatus Burkholderia pumila</name>
    <dbReference type="NCBI Taxonomy" id="1090375"/>
    <lineage>
        <taxon>Bacteria</taxon>
        <taxon>Pseudomonadati</taxon>
        <taxon>Pseudomonadota</taxon>
        <taxon>Betaproteobacteria</taxon>
        <taxon>Burkholderiales</taxon>
        <taxon>Burkholderiaceae</taxon>
        <taxon>Burkholderia</taxon>
    </lineage>
</organism>
<dbReference type="InterPro" id="IPR002514">
    <property type="entry name" value="Transposase_8"/>
</dbReference>
<dbReference type="SUPFAM" id="SSF46689">
    <property type="entry name" value="Homeodomain-like"/>
    <property type="match status" value="1"/>
</dbReference>
<comment type="caution">
    <text evidence="2">The sequence shown here is derived from an EMBL/GenBank/DDBJ whole genome shotgun (WGS) entry which is preliminary data.</text>
</comment>
<evidence type="ECO:0000313" key="2">
    <source>
        <dbReference type="EMBL" id="KMQ77632.1"/>
    </source>
</evidence>
<evidence type="ECO:0000256" key="1">
    <source>
        <dbReference type="SAM" id="MobiDB-lite"/>
    </source>
</evidence>
<keyword evidence="3" id="KW-1185">Reference proteome</keyword>
<gene>
    <name evidence="2" type="ORF">BPMI_02818c</name>
</gene>
<reference evidence="2 3" key="1">
    <citation type="submission" date="2015-06" db="EMBL/GenBank/DDBJ databases">
        <title>Comparative genomics of Burkholderia leaf nodule symbionts.</title>
        <authorList>
            <person name="Carlier A."/>
            <person name="Eberl L."/>
            <person name="Pinto-Carbo M."/>
        </authorList>
    </citation>
    <scope>NUCLEOTIDE SEQUENCE [LARGE SCALE GENOMIC DNA]</scope>
    <source>
        <strain evidence="2 3">UZHbot3</strain>
    </source>
</reference>
<dbReference type="EMBL" id="LELG01000323">
    <property type="protein sequence ID" value="KMQ77632.1"/>
    <property type="molecule type" value="Genomic_DNA"/>
</dbReference>
<dbReference type="Proteomes" id="UP000242951">
    <property type="component" value="Unassembled WGS sequence"/>
</dbReference>